<dbReference type="InterPro" id="IPR000667">
    <property type="entry name" value="Peptidase_S13"/>
</dbReference>
<dbReference type="Gene3D" id="3.40.710.10">
    <property type="entry name" value="DD-peptidase/beta-lactamase superfamily"/>
    <property type="match status" value="2"/>
</dbReference>
<dbReference type="InterPro" id="IPR012338">
    <property type="entry name" value="Beta-lactam/transpept-like"/>
</dbReference>
<comment type="caution">
    <text evidence="3">The sequence shown here is derived from an EMBL/GenBank/DDBJ whole genome shotgun (WGS) entry which is preliminary data.</text>
</comment>
<dbReference type="PRINTS" id="PR00922">
    <property type="entry name" value="DADACBPTASE3"/>
</dbReference>
<dbReference type="AlphaFoldDB" id="A0A094SIX5"/>
<dbReference type="Pfam" id="PF02113">
    <property type="entry name" value="Peptidase_S13"/>
    <property type="match status" value="2"/>
</dbReference>
<sequence>MKKLIGVAVSALFCGALFGTPSTAFAPERATTVFSNLAKDPDLRNPSVILIDASTKEVLFESNSFAARKPASTLKLLAGVSVAKYLDPKMRFQTSLSIATEENAVVIQGDLDPWATFSAYNAKRLGQTSLKYLAYRAHVELEAQAGAPVKKMTLYYNGIYDSEAKNMKVYLKSKKVFVTVKPVNAVEAQNLVSEPVMNSISPTVLQMTYYFIKWSDNILSERMARLAAKSAGYEQNTSGIRAVFRKVLSEMEIDSSKLVVKDGSGLSHDNRVSAKLLGDVLLKIYDNPEYKLVVDSLPSGGISGTLNERFIKTAPQAIGLVRAKTGTLNGTVTLAGYVESEDREYIFVVIADRLSRSYSASKVARDTLDRYLGKIALPLVPVLPVEESATVVSSITP</sequence>
<dbReference type="EMBL" id="JNSK01000026">
    <property type="protein sequence ID" value="KGA18373.1"/>
    <property type="molecule type" value="Genomic_DNA"/>
</dbReference>
<dbReference type="GO" id="GO:0006508">
    <property type="term" value="P:proteolysis"/>
    <property type="evidence" value="ECO:0007669"/>
    <property type="project" value="InterPro"/>
</dbReference>
<reference evidence="3" key="1">
    <citation type="submission" date="2014-05" db="EMBL/GenBank/DDBJ databases">
        <title>Key roles for freshwater Actinobacteria revealed by deep metagenomic sequencing.</title>
        <authorList>
            <person name="Ghai R."/>
            <person name="Mizuno C.M."/>
            <person name="Picazo A."/>
            <person name="Camacho A."/>
            <person name="Rodriguez-Valera F."/>
        </authorList>
    </citation>
    <scope>NUCLEOTIDE SEQUENCE</scope>
</reference>
<dbReference type="PANTHER" id="PTHR30023:SF0">
    <property type="entry name" value="PENICILLIN-SENSITIVE CARBOXYPEPTIDASE A"/>
    <property type="match status" value="1"/>
</dbReference>
<name>A0A094SIX5_9ZZZZ</name>
<organism evidence="3">
    <name type="scientific">freshwater metagenome</name>
    <dbReference type="NCBI Taxonomy" id="449393"/>
    <lineage>
        <taxon>unclassified sequences</taxon>
        <taxon>metagenomes</taxon>
        <taxon>ecological metagenomes</taxon>
    </lineage>
</organism>
<evidence type="ECO:0000313" key="3">
    <source>
        <dbReference type="EMBL" id="KGA18373.1"/>
    </source>
</evidence>
<protein>
    <recommendedName>
        <fullName evidence="4">Peptidase S11 D-alanyl-D-alanine carboxypeptidase A N-terminal domain-containing protein</fullName>
    </recommendedName>
</protein>
<comment type="similarity">
    <text evidence="1">Belongs to the peptidase S13 family.</text>
</comment>
<dbReference type="PANTHER" id="PTHR30023">
    <property type="entry name" value="D-ALANYL-D-ALANINE CARBOXYPEPTIDASE"/>
    <property type="match status" value="1"/>
</dbReference>
<evidence type="ECO:0000256" key="2">
    <source>
        <dbReference type="ARBA" id="ARBA00022801"/>
    </source>
</evidence>
<dbReference type="GO" id="GO:0000270">
    <property type="term" value="P:peptidoglycan metabolic process"/>
    <property type="evidence" value="ECO:0007669"/>
    <property type="project" value="TreeGrafter"/>
</dbReference>
<keyword evidence="2" id="KW-0378">Hydrolase</keyword>
<accession>A0A094SIX5</accession>
<evidence type="ECO:0008006" key="4">
    <source>
        <dbReference type="Google" id="ProtNLM"/>
    </source>
</evidence>
<evidence type="ECO:0000256" key="1">
    <source>
        <dbReference type="ARBA" id="ARBA00006096"/>
    </source>
</evidence>
<proteinExistence type="inferred from homology"/>
<gene>
    <name evidence="3" type="ORF">GM50_9000</name>
</gene>
<dbReference type="GO" id="GO:0004185">
    <property type="term" value="F:serine-type carboxypeptidase activity"/>
    <property type="evidence" value="ECO:0007669"/>
    <property type="project" value="InterPro"/>
</dbReference>
<dbReference type="SUPFAM" id="SSF56601">
    <property type="entry name" value="beta-lactamase/transpeptidase-like"/>
    <property type="match status" value="1"/>
</dbReference>